<keyword evidence="1" id="KW-0614">Plasmid</keyword>
<reference evidence="1 2" key="1">
    <citation type="journal article" date="2015" name="Genome Announc.">
        <title>Genomes of Geoalkalibacter ferrihydriticus Z-0531T and Geoalkalibacter subterraneus Red1T, Two Haloalkaliphilic Metal-Reducing Deltaproteobacteria.</title>
        <authorList>
            <person name="Badalamenti J.P."/>
            <person name="Krajmalnik-Brown R."/>
            <person name="Torres C.I."/>
            <person name="Bond D.R."/>
        </authorList>
    </citation>
    <scope>NUCLEOTIDE SEQUENCE [LARGE SCALE GENOMIC DNA]</scope>
    <source>
        <strain evidence="1 2">Red1</strain>
        <plasmid evidence="2">Plasmid pGSUB1</plasmid>
    </source>
</reference>
<dbReference type="EMBL" id="CP010312">
    <property type="protein sequence ID" value="AJF08156.1"/>
    <property type="molecule type" value="Genomic_DNA"/>
</dbReference>
<name>A0A0B5FX30_9BACT</name>
<keyword evidence="2" id="KW-1185">Reference proteome</keyword>
<sequence>MLEYHFQRVAAEKGYGDSKACFSLGFCQGDHVSFDGENPDLELLAERLLGGKQLEAAKQAIDKDMDVSIRDGRAYDNDLGQDLTSAEEHAAKELFFAIEEDLKNLQRELLRQGHDLILNGPGYEGEVLYERSTERFTLKVILFDEQEYDSWDASGEEDYDWAGIFDIIYGHMKFGYVRVVVENEDGEELGTSLIGNVWADAKNPWKSVRVGLRDTIEEAISEARKTVGMVKDELSEESA</sequence>
<protein>
    <submittedName>
        <fullName evidence="1">Uncharacterized protein</fullName>
    </submittedName>
</protein>
<dbReference type="Proteomes" id="UP000035036">
    <property type="component" value="Plasmid pGSUB1"/>
</dbReference>
<gene>
    <name evidence="1" type="ORF">GSUB_16780</name>
</gene>
<evidence type="ECO:0000313" key="1">
    <source>
        <dbReference type="EMBL" id="AJF08156.1"/>
    </source>
</evidence>
<dbReference type="AlphaFoldDB" id="A0A0B5FX30"/>
<organism evidence="1 2">
    <name type="scientific">Geoalkalibacter subterraneus</name>
    <dbReference type="NCBI Taxonomy" id="483547"/>
    <lineage>
        <taxon>Bacteria</taxon>
        <taxon>Pseudomonadati</taxon>
        <taxon>Thermodesulfobacteriota</taxon>
        <taxon>Desulfuromonadia</taxon>
        <taxon>Desulfuromonadales</taxon>
        <taxon>Geoalkalibacteraceae</taxon>
        <taxon>Geoalkalibacter</taxon>
    </lineage>
</organism>
<dbReference type="HOGENOM" id="CLU_1159768_0_0_7"/>
<accession>A0A0B5FX30</accession>
<evidence type="ECO:0000313" key="2">
    <source>
        <dbReference type="Proteomes" id="UP000035036"/>
    </source>
</evidence>
<geneLocation type="plasmid" evidence="1 2">
    <name>pGSUB1</name>
</geneLocation>
<proteinExistence type="predicted"/>
<dbReference type="KEGG" id="gsb:GSUB_16780"/>